<dbReference type="EMBL" id="CABPRJ010002685">
    <property type="protein sequence ID" value="VVC46537.1"/>
    <property type="molecule type" value="Genomic_DNA"/>
</dbReference>
<sequence>ELDLSITKDLELDSTAKIITINNTTSEKSAGNKSVKEPVISLTHNTDKEPDTAAGIGRTPYKSSEITSVQELVLSIFNDLVFDSAAIKFSFQEPAISIFELIDIREHDIKEENNQNPDISSEITSVQELVLSITNDLEPDSAAKKITIINTTSEKSADITSVNEPVISFTYKNDIEPDTSTGIVRTPDISSEITCVREPDFSIIETVDIIEHDIDEENNQKP</sequence>
<proteinExistence type="predicted"/>
<dbReference type="AlphaFoldDB" id="A0A5E4NRK5"/>
<keyword evidence="2" id="KW-1185">Reference proteome</keyword>
<protein>
    <submittedName>
        <fullName evidence="1">Uncharacterized protein</fullName>
    </submittedName>
</protein>
<dbReference type="Proteomes" id="UP000325440">
    <property type="component" value="Unassembled WGS sequence"/>
</dbReference>
<evidence type="ECO:0000313" key="2">
    <source>
        <dbReference type="Proteomes" id="UP000325440"/>
    </source>
</evidence>
<accession>A0A5E4NRK5</accession>
<organism evidence="1 2">
    <name type="scientific">Cinara cedri</name>
    <dbReference type="NCBI Taxonomy" id="506608"/>
    <lineage>
        <taxon>Eukaryota</taxon>
        <taxon>Metazoa</taxon>
        <taxon>Ecdysozoa</taxon>
        <taxon>Arthropoda</taxon>
        <taxon>Hexapoda</taxon>
        <taxon>Insecta</taxon>
        <taxon>Pterygota</taxon>
        <taxon>Neoptera</taxon>
        <taxon>Paraneoptera</taxon>
        <taxon>Hemiptera</taxon>
        <taxon>Sternorrhyncha</taxon>
        <taxon>Aphidomorpha</taxon>
        <taxon>Aphidoidea</taxon>
        <taxon>Aphididae</taxon>
        <taxon>Lachninae</taxon>
        <taxon>Cinara</taxon>
    </lineage>
</organism>
<gene>
    <name evidence="1" type="ORF">CINCED_3A018095</name>
</gene>
<name>A0A5E4NRK5_9HEMI</name>
<evidence type="ECO:0000313" key="1">
    <source>
        <dbReference type="EMBL" id="VVC46537.1"/>
    </source>
</evidence>
<feature type="non-terminal residue" evidence="1">
    <location>
        <position position="222"/>
    </location>
</feature>
<reference evidence="1 2" key="1">
    <citation type="submission" date="2019-08" db="EMBL/GenBank/DDBJ databases">
        <authorList>
            <person name="Alioto T."/>
            <person name="Alioto T."/>
            <person name="Gomez Garrido J."/>
        </authorList>
    </citation>
    <scope>NUCLEOTIDE SEQUENCE [LARGE SCALE GENOMIC DNA]</scope>
</reference>
<feature type="non-terminal residue" evidence="1">
    <location>
        <position position="1"/>
    </location>
</feature>